<organism evidence="9 10">
    <name type="scientific">Endomicrobium trichonymphae</name>
    <dbReference type="NCBI Taxonomy" id="1408204"/>
    <lineage>
        <taxon>Bacteria</taxon>
        <taxon>Pseudomonadati</taxon>
        <taxon>Elusimicrobiota</taxon>
        <taxon>Endomicrobiia</taxon>
        <taxon>Endomicrobiales</taxon>
        <taxon>Endomicrobiaceae</taxon>
        <taxon>Candidatus Endomicrobiellum</taxon>
    </lineage>
</organism>
<dbReference type="GO" id="GO:0044205">
    <property type="term" value="P:'de novo' UMP biosynthetic process"/>
    <property type="evidence" value="ECO:0007669"/>
    <property type="project" value="UniProtKB-UniRule"/>
</dbReference>
<evidence type="ECO:0000256" key="2">
    <source>
        <dbReference type="ARBA" id="ARBA00011971"/>
    </source>
</evidence>
<protein>
    <recommendedName>
        <fullName evidence="2 7">Orotate phosphoribosyltransferase</fullName>
        <shortName evidence="7">OPRT</shortName>
        <shortName evidence="7">OPRTase</shortName>
        <ecNumber evidence="2 7">2.4.2.10</ecNumber>
    </recommendedName>
</protein>
<feature type="binding site" evidence="7">
    <location>
        <position position="95"/>
    </location>
    <ligand>
        <name>5-phospho-alpha-D-ribose 1-diphosphate</name>
        <dbReference type="ChEBI" id="CHEBI:58017"/>
        <note>ligand shared between dimeric partners</note>
    </ligand>
</feature>
<accession>A0A1E5IHJ3</accession>
<keyword evidence="3 7" id="KW-0328">Glycosyltransferase</keyword>
<reference evidence="9 10" key="1">
    <citation type="submission" date="2015-11" db="EMBL/GenBank/DDBJ databases">
        <title>Evidence for parallel genomic evolution in an endosymbiosis of termite gut flagellates.</title>
        <authorList>
            <person name="Zheng H."/>
        </authorList>
    </citation>
    <scope>NUCLEOTIDE SEQUENCE [LARGE SCALE GENOMIC DNA]</scope>
    <source>
        <strain evidence="9 10">CET450</strain>
    </source>
</reference>
<dbReference type="Pfam" id="PF00156">
    <property type="entry name" value="Pribosyltran"/>
    <property type="match status" value="1"/>
</dbReference>
<evidence type="ECO:0000256" key="6">
    <source>
        <dbReference type="ARBA" id="ARBA00022975"/>
    </source>
</evidence>
<keyword evidence="4 7" id="KW-0808">Transferase</keyword>
<dbReference type="Gene3D" id="3.40.50.2020">
    <property type="match status" value="1"/>
</dbReference>
<proteinExistence type="inferred from homology"/>
<dbReference type="GO" id="GO:0019856">
    <property type="term" value="P:pyrimidine nucleobase biosynthetic process"/>
    <property type="evidence" value="ECO:0007669"/>
    <property type="project" value="InterPro"/>
</dbReference>
<evidence type="ECO:0000256" key="7">
    <source>
        <dbReference type="HAMAP-Rule" id="MF_01208"/>
    </source>
</evidence>
<comment type="cofactor">
    <cofactor evidence="7">
        <name>Mg(2+)</name>
        <dbReference type="ChEBI" id="CHEBI:18420"/>
    </cofactor>
</comment>
<dbReference type="NCBIfam" id="TIGR01367">
    <property type="entry name" value="pyrE_Therm"/>
    <property type="match status" value="1"/>
</dbReference>
<comment type="function">
    <text evidence="7">Catalyzes the transfer of a ribosyl phosphate group from 5-phosphoribose 1-diphosphate to orotate, leading to the formation of orotidine monophosphate (OMP).</text>
</comment>
<sequence>MRQRQEKLRELFRENKALLNGHFKLSSGLHSDTYFQAALILQYPKEAARLAEELAKKIKENNIKVDVVVSPAMGGVIIGYEMGRALDVRAIFTERIDGKVSLRRGFFTDEDEKVLVVEDVITTGLSTKEVIDSLKSAGAKTVAVVSIVDRSAGKIDFGVPKFSLLSLEVRSFKEDECPMCKAGSSAVKPGSRK</sequence>
<name>A0A1E5IHJ3_ENDTX</name>
<dbReference type="EMBL" id="LNVX01000508">
    <property type="protein sequence ID" value="OEG69979.1"/>
    <property type="molecule type" value="Genomic_DNA"/>
</dbReference>
<comment type="caution">
    <text evidence="9">The sequence shown here is derived from an EMBL/GenBank/DDBJ whole genome shotgun (WGS) entry which is preliminary data.</text>
</comment>
<dbReference type="CDD" id="cd06223">
    <property type="entry name" value="PRTases_typeI"/>
    <property type="match status" value="1"/>
</dbReference>
<dbReference type="GO" id="GO:0004588">
    <property type="term" value="F:orotate phosphoribosyltransferase activity"/>
    <property type="evidence" value="ECO:0007669"/>
    <property type="project" value="UniProtKB-UniRule"/>
</dbReference>
<comment type="catalytic activity">
    <reaction evidence="7">
        <text>orotidine 5'-phosphate + diphosphate = orotate + 5-phospho-alpha-D-ribose 1-diphosphate</text>
        <dbReference type="Rhea" id="RHEA:10380"/>
        <dbReference type="ChEBI" id="CHEBI:30839"/>
        <dbReference type="ChEBI" id="CHEBI:33019"/>
        <dbReference type="ChEBI" id="CHEBI:57538"/>
        <dbReference type="ChEBI" id="CHEBI:58017"/>
        <dbReference type="EC" id="2.4.2.10"/>
    </reaction>
</comment>
<keyword evidence="10" id="KW-1185">Reference proteome</keyword>
<evidence type="ECO:0000313" key="10">
    <source>
        <dbReference type="Proteomes" id="UP000095237"/>
    </source>
</evidence>
<dbReference type="GO" id="GO:0000287">
    <property type="term" value="F:magnesium ion binding"/>
    <property type="evidence" value="ECO:0007669"/>
    <property type="project" value="UniProtKB-UniRule"/>
</dbReference>
<evidence type="ECO:0000256" key="4">
    <source>
        <dbReference type="ARBA" id="ARBA00022679"/>
    </source>
</evidence>
<dbReference type="InterPro" id="IPR023031">
    <property type="entry name" value="OPRT"/>
</dbReference>
<gene>
    <name evidence="7" type="primary">pyrE</name>
    <name evidence="9" type="ORF">ATZ36_01715</name>
</gene>
<dbReference type="InterPro" id="IPR006273">
    <property type="entry name" value="Orotate_PRibTrfase_bac"/>
</dbReference>
<feature type="binding site" evidence="7">
    <location>
        <position position="122"/>
    </location>
    <ligand>
        <name>orotate</name>
        <dbReference type="ChEBI" id="CHEBI:30839"/>
    </ligand>
</feature>
<dbReference type="SUPFAM" id="SSF53271">
    <property type="entry name" value="PRTase-like"/>
    <property type="match status" value="1"/>
</dbReference>
<keyword evidence="6 7" id="KW-0665">Pyrimidine biosynthesis</keyword>
<evidence type="ECO:0000256" key="3">
    <source>
        <dbReference type="ARBA" id="ARBA00022676"/>
    </source>
</evidence>
<comment type="similarity">
    <text evidence="7">Belongs to the purine/pyrimidine phosphoribosyltransferase family. PyrE subfamily.</text>
</comment>
<dbReference type="PANTHER" id="PTHR19278:SF9">
    <property type="entry name" value="URIDINE 5'-MONOPHOSPHATE SYNTHASE"/>
    <property type="match status" value="1"/>
</dbReference>
<dbReference type="Proteomes" id="UP000095237">
    <property type="component" value="Unassembled WGS sequence"/>
</dbReference>
<dbReference type="EC" id="2.4.2.10" evidence="2 7"/>
<evidence type="ECO:0000256" key="1">
    <source>
        <dbReference type="ARBA" id="ARBA00004889"/>
    </source>
</evidence>
<evidence type="ECO:0000313" key="9">
    <source>
        <dbReference type="EMBL" id="OEG69979.1"/>
    </source>
</evidence>
<evidence type="ECO:0000259" key="8">
    <source>
        <dbReference type="Pfam" id="PF00156"/>
    </source>
</evidence>
<dbReference type="HAMAP" id="MF_01208">
    <property type="entry name" value="PyrE"/>
    <property type="match status" value="1"/>
</dbReference>
<feature type="binding site" description="in other chain" evidence="7">
    <location>
        <begin position="118"/>
        <end position="126"/>
    </location>
    <ligand>
        <name>5-phospho-alpha-D-ribose 1-diphosphate</name>
        <dbReference type="ChEBI" id="CHEBI:58017"/>
        <note>ligand shared between dimeric partners</note>
    </ligand>
</feature>
<comment type="pathway">
    <text evidence="1 7">Pyrimidine metabolism; UMP biosynthesis via de novo pathway; UMP from orotate: step 1/2.</text>
</comment>
<comment type="caution">
    <text evidence="7">Lacks conserved residue(s) required for the propagation of feature annotation.</text>
</comment>
<comment type="subunit">
    <text evidence="7">Homodimer.</text>
</comment>
<dbReference type="InterPro" id="IPR000836">
    <property type="entry name" value="PRTase_dom"/>
</dbReference>
<evidence type="ECO:0000256" key="5">
    <source>
        <dbReference type="ARBA" id="ARBA00022842"/>
    </source>
</evidence>
<dbReference type="AlphaFoldDB" id="A0A1E5IHJ3"/>
<dbReference type="InterPro" id="IPR029057">
    <property type="entry name" value="PRTase-like"/>
</dbReference>
<feature type="domain" description="Phosphoribosyltransferase" evidence="8">
    <location>
        <begin position="46"/>
        <end position="155"/>
    </location>
</feature>
<dbReference type="UniPathway" id="UPA00070">
    <property type="reaction ID" value="UER00119"/>
</dbReference>
<dbReference type="PANTHER" id="PTHR19278">
    <property type="entry name" value="OROTATE PHOSPHORIBOSYLTRANSFERASE"/>
    <property type="match status" value="1"/>
</dbReference>
<keyword evidence="5 7" id="KW-0460">Magnesium</keyword>
<feature type="binding site" evidence="7">
    <location>
        <position position="150"/>
    </location>
    <ligand>
        <name>orotate</name>
        <dbReference type="ChEBI" id="CHEBI:30839"/>
    </ligand>
</feature>